<keyword evidence="1" id="KW-0812">Transmembrane</keyword>
<reference evidence="3" key="1">
    <citation type="submission" date="2023-02" db="EMBL/GenBank/DDBJ databases">
        <title>Genome sequence of Hyphococcus flavus.</title>
        <authorList>
            <person name="Rong J.-C."/>
            <person name="Zhao Q."/>
            <person name="Yi M."/>
            <person name="Wu J.-Y."/>
        </authorList>
    </citation>
    <scope>NUCLEOTIDE SEQUENCE</scope>
    <source>
        <strain evidence="3">MCCC 1K03223</strain>
    </source>
</reference>
<organism evidence="3 4">
    <name type="scientific">Hyphococcus flavus</name>
    <dbReference type="NCBI Taxonomy" id="1866326"/>
    <lineage>
        <taxon>Bacteria</taxon>
        <taxon>Pseudomonadati</taxon>
        <taxon>Pseudomonadota</taxon>
        <taxon>Alphaproteobacteria</taxon>
        <taxon>Parvularculales</taxon>
        <taxon>Parvularculaceae</taxon>
        <taxon>Hyphococcus</taxon>
    </lineage>
</organism>
<dbReference type="Proteomes" id="UP001214043">
    <property type="component" value="Chromosome"/>
</dbReference>
<feature type="transmembrane region" description="Helical" evidence="1">
    <location>
        <begin position="7"/>
        <end position="33"/>
    </location>
</feature>
<dbReference type="InterPro" id="IPR012338">
    <property type="entry name" value="Beta-lactam/transpept-like"/>
</dbReference>
<feature type="domain" description="Beta-lactamase-related" evidence="2">
    <location>
        <begin position="63"/>
        <end position="375"/>
    </location>
</feature>
<gene>
    <name evidence="3" type="ORF">PUV54_09035</name>
</gene>
<dbReference type="InterPro" id="IPR050789">
    <property type="entry name" value="Diverse_Enzym_Activities"/>
</dbReference>
<evidence type="ECO:0000256" key="1">
    <source>
        <dbReference type="SAM" id="Phobius"/>
    </source>
</evidence>
<dbReference type="EMBL" id="CP118166">
    <property type="protein sequence ID" value="WDI30101.1"/>
    <property type="molecule type" value="Genomic_DNA"/>
</dbReference>
<name>A0AAF0CDQ8_9PROT</name>
<accession>A0AAF0CDQ8</accession>
<keyword evidence="1" id="KW-1133">Transmembrane helix</keyword>
<protein>
    <submittedName>
        <fullName evidence="3">Serine hydrolase</fullName>
    </submittedName>
</protein>
<dbReference type="AlphaFoldDB" id="A0AAF0CDQ8"/>
<dbReference type="KEGG" id="hfl:PUV54_09035"/>
<evidence type="ECO:0000313" key="3">
    <source>
        <dbReference type="EMBL" id="WDI30101.1"/>
    </source>
</evidence>
<dbReference type="Pfam" id="PF00144">
    <property type="entry name" value="Beta-lactamase"/>
    <property type="match status" value="1"/>
</dbReference>
<evidence type="ECO:0000259" key="2">
    <source>
        <dbReference type="Pfam" id="PF00144"/>
    </source>
</evidence>
<evidence type="ECO:0000313" key="4">
    <source>
        <dbReference type="Proteomes" id="UP001214043"/>
    </source>
</evidence>
<feature type="transmembrane region" description="Helical" evidence="1">
    <location>
        <begin position="393"/>
        <end position="412"/>
    </location>
</feature>
<dbReference type="SUPFAM" id="SSF56601">
    <property type="entry name" value="beta-lactamase/transpeptidase-like"/>
    <property type="match status" value="1"/>
</dbReference>
<proteinExistence type="predicted"/>
<dbReference type="GO" id="GO:0016787">
    <property type="term" value="F:hydrolase activity"/>
    <property type="evidence" value="ECO:0007669"/>
    <property type="project" value="UniProtKB-KW"/>
</dbReference>
<dbReference type="RefSeq" id="WP_274491894.1">
    <property type="nucleotide sequence ID" value="NZ_CP118166.1"/>
</dbReference>
<dbReference type="InterPro" id="IPR001466">
    <property type="entry name" value="Beta-lactam-related"/>
</dbReference>
<keyword evidence="4" id="KW-1185">Reference proteome</keyword>
<sequence length="425" mass="45765">MKLLKLSFVVLGALTAIAVWSAFTVFVGFYGWWMKPVAPEDGHAAFFAEATRMIDEFNLGNTAFILIEAGETVGEYYARAERAVDENTIFPTSSFSKWITAIGVMSLVEEGRIDLDDAVSSHMTRWNLPDGPFNEDDVTVRRLLSHTAGLTDGLGFGDYEASETLPTLEQSLSHPRASSGRDVEITVGSEPGKEFAYSGGGYLILQLVIEEVSGQDYQSFIEGRLLKPLEMNRSSFNFIGDIEEATGSFDPAGNPAPQYKYAAAGATGFSTSAADLMRLVHAVATADPALGLSAEALQSMRAPEASILGSGIWGLGTMLYAPTRSGSDYIYGHDGANEPAINVSVRINPETGDAYVALVNGHPSLASDIGAEWVLWQTGNPDFLSTDRVLKSALLPALIGSAAILILAFMFFRRLFNRSQVSPQS</sequence>
<keyword evidence="1" id="KW-0472">Membrane</keyword>
<dbReference type="PANTHER" id="PTHR43283">
    <property type="entry name" value="BETA-LACTAMASE-RELATED"/>
    <property type="match status" value="1"/>
</dbReference>
<keyword evidence="3" id="KW-0378">Hydrolase</keyword>
<dbReference type="Gene3D" id="3.40.710.10">
    <property type="entry name" value="DD-peptidase/beta-lactamase superfamily"/>
    <property type="match status" value="1"/>
</dbReference>